<comment type="caution">
    <text evidence="1">The sequence shown here is derived from an EMBL/GenBank/DDBJ whole genome shotgun (WGS) entry which is preliminary data.</text>
</comment>
<name>A0A085WG35_9BACT</name>
<gene>
    <name evidence="1" type="ORF">DB31_8862</name>
</gene>
<organism evidence="1 2">
    <name type="scientific">Hyalangium minutum</name>
    <dbReference type="NCBI Taxonomy" id="394096"/>
    <lineage>
        <taxon>Bacteria</taxon>
        <taxon>Pseudomonadati</taxon>
        <taxon>Myxococcota</taxon>
        <taxon>Myxococcia</taxon>
        <taxon>Myxococcales</taxon>
        <taxon>Cystobacterineae</taxon>
        <taxon>Archangiaceae</taxon>
        <taxon>Hyalangium</taxon>
    </lineage>
</organism>
<proteinExistence type="predicted"/>
<dbReference type="STRING" id="394096.DB31_8862"/>
<keyword evidence="1" id="KW-0449">Lipoprotein</keyword>
<protein>
    <submittedName>
        <fullName evidence="1">Putative lipoprotein</fullName>
    </submittedName>
</protein>
<evidence type="ECO:0000313" key="1">
    <source>
        <dbReference type="EMBL" id="KFE66648.1"/>
    </source>
</evidence>
<dbReference type="AlphaFoldDB" id="A0A085WG35"/>
<dbReference type="PROSITE" id="PS51257">
    <property type="entry name" value="PROKAR_LIPOPROTEIN"/>
    <property type="match status" value="1"/>
</dbReference>
<reference evidence="1 2" key="1">
    <citation type="submission" date="2014-04" db="EMBL/GenBank/DDBJ databases">
        <title>Genome assembly of Hyalangium minutum DSM 14724.</title>
        <authorList>
            <person name="Sharma G."/>
            <person name="Subramanian S."/>
        </authorList>
    </citation>
    <scope>NUCLEOTIDE SEQUENCE [LARGE SCALE GENOMIC DNA]</scope>
    <source>
        <strain evidence="1 2">DSM 14724</strain>
    </source>
</reference>
<dbReference type="RefSeq" id="WP_044191636.1">
    <property type="nucleotide sequence ID" value="NZ_JMCB01000009.1"/>
</dbReference>
<dbReference type="Proteomes" id="UP000028725">
    <property type="component" value="Unassembled WGS sequence"/>
</dbReference>
<evidence type="ECO:0000313" key="2">
    <source>
        <dbReference type="Proteomes" id="UP000028725"/>
    </source>
</evidence>
<accession>A0A085WG35</accession>
<sequence length="125" mass="13007">MNRFLAILPFVGFLFLLGCGGPKSGDSCNVSGYICSSETEALECRQNQWRTLPCRGGLGCSESAGTIRCDTSANVAGDNCALSAEGRGLCRADGLAVLECRLGVLVETETCRACSASGSQIACQK</sequence>
<dbReference type="EMBL" id="JMCB01000009">
    <property type="protein sequence ID" value="KFE66648.1"/>
    <property type="molecule type" value="Genomic_DNA"/>
</dbReference>
<dbReference type="OrthoDB" id="5518162at2"/>
<keyword evidence="2" id="KW-1185">Reference proteome</keyword>